<evidence type="ECO:0000313" key="3">
    <source>
        <dbReference type="Proteomes" id="UP001139031"/>
    </source>
</evidence>
<dbReference type="RefSeq" id="WP_224193872.1">
    <property type="nucleotide sequence ID" value="NZ_JAIRAU010000028.1"/>
</dbReference>
<evidence type="ECO:0000256" key="1">
    <source>
        <dbReference type="SAM" id="Phobius"/>
    </source>
</evidence>
<proteinExistence type="predicted"/>
<sequence>MSEPIPPTVPSIAPLTTATLGGMLITLIVSLFARTSCDFQLAGRVSEAPRLVQVSEAPPLVQTAHSDP</sequence>
<name>A0ABS7TVQ2_9BACT</name>
<keyword evidence="1" id="KW-1133">Transmembrane helix</keyword>
<feature type="transmembrane region" description="Helical" evidence="1">
    <location>
        <begin position="12"/>
        <end position="33"/>
    </location>
</feature>
<keyword evidence="1" id="KW-0812">Transmembrane</keyword>
<dbReference type="EMBL" id="JAIRAU010000028">
    <property type="protein sequence ID" value="MBZ5712111.1"/>
    <property type="molecule type" value="Genomic_DNA"/>
</dbReference>
<protein>
    <submittedName>
        <fullName evidence="2">Uncharacterized protein</fullName>
    </submittedName>
</protein>
<gene>
    <name evidence="2" type="ORF">K7C98_22940</name>
</gene>
<keyword evidence="3" id="KW-1185">Reference proteome</keyword>
<evidence type="ECO:0000313" key="2">
    <source>
        <dbReference type="EMBL" id="MBZ5712111.1"/>
    </source>
</evidence>
<reference evidence="2" key="1">
    <citation type="submission" date="2021-08" db="EMBL/GenBank/DDBJ databases">
        <authorList>
            <person name="Stevens D.C."/>
        </authorList>
    </citation>
    <scope>NUCLEOTIDE SEQUENCE</scope>
    <source>
        <strain evidence="2">DSM 53165</strain>
    </source>
</reference>
<accession>A0ABS7TVQ2</accession>
<organism evidence="2 3">
    <name type="scientific">Nannocystis pusilla</name>
    <dbReference type="NCBI Taxonomy" id="889268"/>
    <lineage>
        <taxon>Bacteria</taxon>
        <taxon>Pseudomonadati</taxon>
        <taxon>Myxococcota</taxon>
        <taxon>Polyangia</taxon>
        <taxon>Nannocystales</taxon>
        <taxon>Nannocystaceae</taxon>
        <taxon>Nannocystis</taxon>
    </lineage>
</organism>
<keyword evidence="1" id="KW-0472">Membrane</keyword>
<dbReference type="Proteomes" id="UP001139031">
    <property type="component" value="Unassembled WGS sequence"/>
</dbReference>
<comment type="caution">
    <text evidence="2">The sequence shown here is derived from an EMBL/GenBank/DDBJ whole genome shotgun (WGS) entry which is preliminary data.</text>
</comment>